<name>A0A849A841_9ACTN</name>
<feature type="compositionally biased region" description="Basic and acidic residues" evidence="1">
    <location>
        <begin position="313"/>
        <end position="323"/>
    </location>
</feature>
<sequence>MTAPLSRQFDVALLDLDGTVYLGHTVIPGVPTALEAAKADGMRAVFVTNNASRPPQVVAEALTDMGVPAAADEVFTSPQAAADLLAASHPAGAKVLVVGADYLAEAVAAVGLSPVALFTDQPVAVVQGHSPETGWPQLAEACLALRAGADWVACNTDVTLPTDRGLLPGNGAMVAALQAATGLRPWVAGKPGRALLDAAVQRTSAERPLVVGDRLDTDIEAGVTAGLPTLMVLTGVNTAADVLAAPPSRRPQWLAKNLAGLTDPQQVVRLDTPAIDGATGWTVTGSGDQLELHGSSAPATGDQRSGKQAGDQADQRPGKREGEQAGDQAGQQAGEQTSEQLAAFAALAAAVWSRAEGEPVPAIRPGDEAARRALAGLGFPASG</sequence>
<feature type="domain" description="GCN5-related N-acetyltransferase-like" evidence="2">
    <location>
        <begin position="333"/>
        <end position="378"/>
    </location>
</feature>
<feature type="region of interest" description="Disordered" evidence="1">
    <location>
        <begin position="279"/>
        <end position="340"/>
    </location>
</feature>
<gene>
    <name evidence="3" type="ORF">HKD39_10755</name>
</gene>
<dbReference type="Pfam" id="PF13344">
    <property type="entry name" value="Hydrolase_6"/>
    <property type="match status" value="1"/>
</dbReference>
<comment type="caution">
    <text evidence="3">The sequence shown here is derived from an EMBL/GenBank/DDBJ whole genome shotgun (WGS) entry which is preliminary data.</text>
</comment>
<keyword evidence="3" id="KW-0378">Hydrolase</keyword>
<dbReference type="PANTHER" id="PTHR19288">
    <property type="entry name" value="4-NITROPHENYLPHOSPHATASE-RELATED"/>
    <property type="match status" value="1"/>
</dbReference>
<evidence type="ECO:0000256" key="1">
    <source>
        <dbReference type="SAM" id="MobiDB-lite"/>
    </source>
</evidence>
<dbReference type="EMBL" id="JABEND010000005">
    <property type="protein sequence ID" value="NNG36187.1"/>
    <property type="molecule type" value="Genomic_DNA"/>
</dbReference>
<evidence type="ECO:0000259" key="2">
    <source>
        <dbReference type="Pfam" id="PF18407"/>
    </source>
</evidence>
<dbReference type="AlphaFoldDB" id="A0A849A841"/>
<accession>A0A849A841</accession>
<dbReference type="InterPro" id="IPR041065">
    <property type="entry name" value="GNAT-like"/>
</dbReference>
<evidence type="ECO:0000313" key="4">
    <source>
        <dbReference type="Proteomes" id="UP000562984"/>
    </source>
</evidence>
<dbReference type="GO" id="GO:0005737">
    <property type="term" value="C:cytoplasm"/>
    <property type="evidence" value="ECO:0007669"/>
    <property type="project" value="TreeGrafter"/>
</dbReference>
<dbReference type="InterPro" id="IPR036412">
    <property type="entry name" value="HAD-like_sf"/>
</dbReference>
<dbReference type="GO" id="GO:0016791">
    <property type="term" value="F:phosphatase activity"/>
    <property type="evidence" value="ECO:0007669"/>
    <property type="project" value="TreeGrafter"/>
</dbReference>
<feature type="compositionally biased region" description="Low complexity" evidence="1">
    <location>
        <begin position="325"/>
        <end position="340"/>
    </location>
</feature>
<proteinExistence type="predicted"/>
<dbReference type="Pfam" id="PF13242">
    <property type="entry name" value="Hydrolase_like"/>
    <property type="match status" value="1"/>
</dbReference>
<dbReference type="RefSeq" id="WP_171199863.1">
    <property type="nucleotide sequence ID" value="NZ_JABEND010000005.1"/>
</dbReference>
<dbReference type="PROSITE" id="PS01228">
    <property type="entry name" value="COF_1"/>
    <property type="match status" value="1"/>
</dbReference>
<evidence type="ECO:0000313" key="3">
    <source>
        <dbReference type="EMBL" id="NNG36187.1"/>
    </source>
</evidence>
<protein>
    <submittedName>
        <fullName evidence="3">HAD-IIA family hydrolase</fullName>
    </submittedName>
</protein>
<dbReference type="PANTHER" id="PTHR19288:SF95">
    <property type="entry name" value="D-GLYCEROL 3-PHOSPHATE PHOSPHATASE"/>
    <property type="match status" value="1"/>
</dbReference>
<dbReference type="NCBIfam" id="TIGR01460">
    <property type="entry name" value="HAD-SF-IIA"/>
    <property type="match status" value="1"/>
</dbReference>
<dbReference type="Pfam" id="PF18407">
    <property type="entry name" value="GNAT_like"/>
    <property type="match status" value="1"/>
</dbReference>
<dbReference type="InterPro" id="IPR023214">
    <property type="entry name" value="HAD_sf"/>
</dbReference>
<dbReference type="Proteomes" id="UP000562984">
    <property type="component" value="Unassembled WGS sequence"/>
</dbReference>
<organism evidence="3 4">
    <name type="scientific">Nakamurella aerolata</name>
    <dbReference type="NCBI Taxonomy" id="1656892"/>
    <lineage>
        <taxon>Bacteria</taxon>
        <taxon>Bacillati</taxon>
        <taxon>Actinomycetota</taxon>
        <taxon>Actinomycetes</taxon>
        <taxon>Nakamurellales</taxon>
        <taxon>Nakamurellaceae</taxon>
        <taxon>Nakamurella</taxon>
    </lineage>
</organism>
<dbReference type="InterPro" id="IPR006357">
    <property type="entry name" value="HAD-SF_hydro_IIA"/>
</dbReference>
<dbReference type="SUPFAM" id="SSF56784">
    <property type="entry name" value="HAD-like"/>
    <property type="match status" value="1"/>
</dbReference>
<keyword evidence="4" id="KW-1185">Reference proteome</keyword>
<dbReference type="Gene3D" id="3.40.50.1000">
    <property type="entry name" value="HAD superfamily/HAD-like"/>
    <property type="match status" value="2"/>
</dbReference>
<reference evidence="3 4" key="1">
    <citation type="submission" date="2020-05" db="EMBL/GenBank/DDBJ databases">
        <title>Nakamurella sp. DB0629 isolated from air conditioner.</title>
        <authorList>
            <person name="Kim D.H."/>
            <person name="Kim D.-U."/>
        </authorList>
    </citation>
    <scope>NUCLEOTIDE SEQUENCE [LARGE SCALE GENOMIC DNA]</scope>
    <source>
        <strain evidence="3 4">DB0629</strain>
    </source>
</reference>